<evidence type="ECO:0000256" key="1">
    <source>
        <dbReference type="ARBA" id="ARBA00040365"/>
    </source>
</evidence>
<name>A0AAE1KSQ9_PETCI</name>
<dbReference type="PANTHER" id="PTHR23149">
    <property type="entry name" value="G PATCH DOMAIN CONTAINING PROTEIN"/>
    <property type="match status" value="1"/>
</dbReference>
<proteinExistence type="predicted"/>
<dbReference type="InterPro" id="IPR000467">
    <property type="entry name" value="G_patch_dom"/>
</dbReference>
<feature type="compositionally biased region" description="Basic and acidic residues" evidence="2">
    <location>
        <begin position="278"/>
        <end position="287"/>
    </location>
</feature>
<protein>
    <recommendedName>
        <fullName evidence="1">G patch domain-containing protein 4</fullName>
    </recommendedName>
</protein>
<feature type="region of interest" description="Disordered" evidence="2">
    <location>
        <begin position="324"/>
        <end position="353"/>
    </location>
</feature>
<dbReference type="PANTHER" id="PTHR23149:SF9">
    <property type="entry name" value="G PATCH DOMAIN-CONTAINING PROTEIN 4"/>
    <property type="match status" value="1"/>
</dbReference>
<feature type="compositionally biased region" description="Basic residues" evidence="2">
    <location>
        <begin position="241"/>
        <end position="250"/>
    </location>
</feature>
<feature type="region of interest" description="Disordered" evidence="2">
    <location>
        <begin position="203"/>
        <end position="305"/>
    </location>
</feature>
<dbReference type="Pfam" id="PF01585">
    <property type="entry name" value="G-patch"/>
    <property type="match status" value="1"/>
</dbReference>
<evidence type="ECO:0000256" key="2">
    <source>
        <dbReference type="SAM" id="MobiDB-lite"/>
    </source>
</evidence>
<evidence type="ECO:0000313" key="4">
    <source>
        <dbReference type="EMBL" id="KAK3880585.1"/>
    </source>
</evidence>
<evidence type="ECO:0000313" key="5">
    <source>
        <dbReference type="Proteomes" id="UP001286313"/>
    </source>
</evidence>
<feature type="compositionally biased region" description="Basic residues" evidence="2">
    <location>
        <begin position="268"/>
        <end position="277"/>
    </location>
</feature>
<gene>
    <name evidence="4" type="ORF">Pcinc_014943</name>
</gene>
<comment type="caution">
    <text evidence="4">The sequence shown here is derived from an EMBL/GenBank/DDBJ whole genome shotgun (WGS) entry which is preliminary data.</text>
</comment>
<sequence>MAQGKGMDFARRMMEKCGWSEGKGLGRDEGGITEAIRPKLKFDTTGFNYNKADEFNFHWWDHVFNKAADNITVHKNQDDVVHISRSRELEVSTKRPSKKHARDHSGFIKGKTQIGQCAEVAGLVESSDDEEEERDRSLKLTDDQLFRMCEGRTAHKGARHGLNMTAKLARVKEQDRKLMEAWNKSADNLVKEEKIYSEENLVKKKKKKKRGVDNDLDQMPQEAVEDNDEKILVTQEEMPRREKKSKKRHQQEKEEETEATNTEDSIKVKKKKKKKRNRETGDIKEESIGSESIENCRTKKIKSEWQSRSINEEEIICGKMCTTEKKKKKKGKEGVNENDVANNEENAIVKNEKENCQVDEHVFSEFIPEGNATDGKKKSKSRLNKEGDLSMSPVSDECVQEYQRKKKKKKKSKDKIEGLL</sequence>
<dbReference type="GO" id="GO:0003676">
    <property type="term" value="F:nucleic acid binding"/>
    <property type="evidence" value="ECO:0007669"/>
    <property type="project" value="InterPro"/>
</dbReference>
<feature type="domain" description="G-patch" evidence="3">
    <location>
        <begin position="6"/>
        <end position="52"/>
    </location>
</feature>
<evidence type="ECO:0000259" key="3">
    <source>
        <dbReference type="PROSITE" id="PS50174"/>
    </source>
</evidence>
<dbReference type="GO" id="GO:0005730">
    <property type="term" value="C:nucleolus"/>
    <property type="evidence" value="ECO:0007669"/>
    <property type="project" value="TreeGrafter"/>
</dbReference>
<dbReference type="AlphaFoldDB" id="A0AAE1KSQ9"/>
<dbReference type="EMBL" id="JAWQEG010001312">
    <property type="protein sequence ID" value="KAK3880585.1"/>
    <property type="molecule type" value="Genomic_DNA"/>
</dbReference>
<dbReference type="SMART" id="SM00443">
    <property type="entry name" value="G_patch"/>
    <property type="match status" value="1"/>
</dbReference>
<feature type="region of interest" description="Disordered" evidence="2">
    <location>
        <begin position="365"/>
        <end position="420"/>
    </location>
</feature>
<organism evidence="4 5">
    <name type="scientific">Petrolisthes cinctipes</name>
    <name type="common">Flat porcelain crab</name>
    <dbReference type="NCBI Taxonomy" id="88211"/>
    <lineage>
        <taxon>Eukaryota</taxon>
        <taxon>Metazoa</taxon>
        <taxon>Ecdysozoa</taxon>
        <taxon>Arthropoda</taxon>
        <taxon>Crustacea</taxon>
        <taxon>Multicrustacea</taxon>
        <taxon>Malacostraca</taxon>
        <taxon>Eumalacostraca</taxon>
        <taxon>Eucarida</taxon>
        <taxon>Decapoda</taxon>
        <taxon>Pleocyemata</taxon>
        <taxon>Anomura</taxon>
        <taxon>Galatheoidea</taxon>
        <taxon>Porcellanidae</taxon>
        <taxon>Petrolisthes</taxon>
    </lineage>
</organism>
<keyword evidence="5" id="KW-1185">Reference proteome</keyword>
<dbReference type="Proteomes" id="UP001286313">
    <property type="component" value="Unassembled WGS sequence"/>
</dbReference>
<dbReference type="PROSITE" id="PS50174">
    <property type="entry name" value="G_PATCH"/>
    <property type="match status" value="1"/>
</dbReference>
<accession>A0AAE1KSQ9</accession>
<feature type="compositionally biased region" description="Low complexity" evidence="2">
    <location>
        <begin position="337"/>
        <end position="346"/>
    </location>
</feature>
<feature type="compositionally biased region" description="Basic and acidic residues" evidence="2">
    <location>
        <begin position="294"/>
        <end position="305"/>
    </location>
</feature>
<dbReference type="InterPro" id="IPR050656">
    <property type="entry name" value="PINX1"/>
</dbReference>
<feature type="compositionally biased region" description="Basic residues" evidence="2">
    <location>
        <begin position="404"/>
        <end position="413"/>
    </location>
</feature>
<reference evidence="4" key="1">
    <citation type="submission" date="2023-10" db="EMBL/GenBank/DDBJ databases">
        <title>Genome assemblies of two species of porcelain crab, Petrolisthes cinctipes and Petrolisthes manimaculis (Anomura: Porcellanidae).</title>
        <authorList>
            <person name="Angst P."/>
        </authorList>
    </citation>
    <scope>NUCLEOTIDE SEQUENCE</scope>
    <source>
        <strain evidence="4">PB745_01</strain>
        <tissue evidence="4">Gill</tissue>
    </source>
</reference>